<dbReference type="EMBL" id="BGPR01152314">
    <property type="protein sequence ID" value="GBL62968.1"/>
    <property type="molecule type" value="Genomic_DNA"/>
</dbReference>
<keyword evidence="3" id="KW-1185">Reference proteome</keyword>
<gene>
    <name evidence="2" type="ORF">AVEN_73232_1</name>
</gene>
<reference evidence="2 3" key="1">
    <citation type="journal article" date="2019" name="Sci. Rep.">
        <title>Orb-weaving spider Araneus ventricosus genome elucidates the spidroin gene catalogue.</title>
        <authorList>
            <person name="Kono N."/>
            <person name="Nakamura H."/>
            <person name="Ohtoshi R."/>
            <person name="Moran D.A.P."/>
            <person name="Shinohara A."/>
            <person name="Yoshida Y."/>
            <person name="Fujiwara M."/>
            <person name="Mori M."/>
            <person name="Tomita M."/>
            <person name="Arakawa K."/>
        </authorList>
    </citation>
    <scope>NUCLEOTIDE SEQUENCE [LARGE SCALE GENOMIC DNA]</scope>
</reference>
<accession>A0A4Y1ZQN4</accession>
<protein>
    <submittedName>
        <fullName evidence="2">Uncharacterized protein</fullName>
    </submittedName>
</protein>
<evidence type="ECO:0000313" key="2">
    <source>
        <dbReference type="EMBL" id="GBL62968.1"/>
    </source>
</evidence>
<sequence length="46" mass="5187">NLKPGLLRRKQHEFNSPNLGGHLPHKPIPCFKLPLRSPEMGCGWQG</sequence>
<feature type="compositionally biased region" description="Basic residues" evidence="1">
    <location>
        <begin position="1"/>
        <end position="11"/>
    </location>
</feature>
<dbReference type="AlphaFoldDB" id="A0A4Y1ZQN4"/>
<feature type="region of interest" description="Disordered" evidence="1">
    <location>
        <begin position="1"/>
        <end position="20"/>
    </location>
</feature>
<evidence type="ECO:0000313" key="3">
    <source>
        <dbReference type="Proteomes" id="UP000499080"/>
    </source>
</evidence>
<comment type="caution">
    <text evidence="2">The sequence shown here is derived from an EMBL/GenBank/DDBJ whole genome shotgun (WGS) entry which is preliminary data.</text>
</comment>
<organism evidence="2 3">
    <name type="scientific">Araneus ventricosus</name>
    <name type="common">Orbweaver spider</name>
    <name type="synonym">Epeira ventricosa</name>
    <dbReference type="NCBI Taxonomy" id="182803"/>
    <lineage>
        <taxon>Eukaryota</taxon>
        <taxon>Metazoa</taxon>
        <taxon>Ecdysozoa</taxon>
        <taxon>Arthropoda</taxon>
        <taxon>Chelicerata</taxon>
        <taxon>Arachnida</taxon>
        <taxon>Araneae</taxon>
        <taxon>Araneomorphae</taxon>
        <taxon>Entelegynae</taxon>
        <taxon>Araneoidea</taxon>
        <taxon>Araneidae</taxon>
        <taxon>Araneus</taxon>
    </lineage>
</organism>
<dbReference type="Proteomes" id="UP000499080">
    <property type="component" value="Unassembled WGS sequence"/>
</dbReference>
<proteinExistence type="predicted"/>
<feature type="non-terminal residue" evidence="2">
    <location>
        <position position="1"/>
    </location>
</feature>
<evidence type="ECO:0000256" key="1">
    <source>
        <dbReference type="SAM" id="MobiDB-lite"/>
    </source>
</evidence>
<name>A0A4Y1ZQN4_ARAVE</name>